<reference evidence="1 2" key="1">
    <citation type="journal article" date="2019" name="Sci. Rep.">
        <title>Orb-weaving spider Araneus ventricosus genome elucidates the spidroin gene catalogue.</title>
        <authorList>
            <person name="Kono N."/>
            <person name="Nakamura H."/>
            <person name="Ohtoshi R."/>
            <person name="Moran D.A.P."/>
            <person name="Shinohara A."/>
            <person name="Yoshida Y."/>
            <person name="Fujiwara M."/>
            <person name="Mori M."/>
            <person name="Tomita M."/>
            <person name="Arakawa K."/>
        </authorList>
    </citation>
    <scope>NUCLEOTIDE SEQUENCE [LARGE SCALE GENOMIC DNA]</scope>
</reference>
<organism evidence="1 2">
    <name type="scientific">Araneus ventricosus</name>
    <name type="common">Orbweaver spider</name>
    <name type="synonym">Epeira ventricosa</name>
    <dbReference type="NCBI Taxonomy" id="182803"/>
    <lineage>
        <taxon>Eukaryota</taxon>
        <taxon>Metazoa</taxon>
        <taxon>Ecdysozoa</taxon>
        <taxon>Arthropoda</taxon>
        <taxon>Chelicerata</taxon>
        <taxon>Arachnida</taxon>
        <taxon>Araneae</taxon>
        <taxon>Araneomorphae</taxon>
        <taxon>Entelegynae</taxon>
        <taxon>Araneoidea</taxon>
        <taxon>Araneidae</taxon>
        <taxon>Araneus</taxon>
    </lineage>
</organism>
<evidence type="ECO:0000313" key="2">
    <source>
        <dbReference type="Proteomes" id="UP000499080"/>
    </source>
</evidence>
<name>A0A4Y2WY61_ARAVE</name>
<accession>A0A4Y2WY61</accession>
<sequence>MFKRREVKSTPTFPPLCTMVEKKDSLGKSCHKRQMVTPLEKVLGPLSANRCHGGHLGPHSSYPFPVERGGLFFPYWSLERLNDGDFLSVHFTSMGSAESSG</sequence>
<dbReference type="Proteomes" id="UP000499080">
    <property type="component" value="Unassembled WGS sequence"/>
</dbReference>
<keyword evidence="2" id="KW-1185">Reference proteome</keyword>
<proteinExistence type="predicted"/>
<protein>
    <submittedName>
        <fullName evidence="1">Uncharacterized protein</fullName>
    </submittedName>
</protein>
<comment type="caution">
    <text evidence="1">The sequence shown here is derived from an EMBL/GenBank/DDBJ whole genome shotgun (WGS) entry which is preliminary data.</text>
</comment>
<dbReference type="EMBL" id="BGPR01068152">
    <property type="protein sequence ID" value="GBO42181.1"/>
    <property type="molecule type" value="Genomic_DNA"/>
</dbReference>
<dbReference type="AlphaFoldDB" id="A0A4Y2WY61"/>
<evidence type="ECO:0000313" key="1">
    <source>
        <dbReference type="EMBL" id="GBO42181.1"/>
    </source>
</evidence>
<gene>
    <name evidence="1" type="ORF">AVEN_144771_1</name>
</gene>